<accession>M6ZMQ3</accession>
<gene>
    <name evidence="1" type="ORF">LEP1GSC124_3382</name>
</gene>
<dbReference type="InterPro" id="IPR025738">
    <property type="entry name" value="BatD"/>
</dbReference>
<dbReference type="PANTHER" id="PTHR40940">
    <property type="entry name" value="PROTEIN BATD-RELATED"/>
    <property type="match status" value="1"/>
</dbReference>
<dbReference type="Proteomes" id="UP000012117">
    <property type="component" value="Unassembled WGS sequence"/>
</dbReference>
<reference evidence="1 2" key="1">
    <citation type="submission" date="2013-01" db="EMBL/GenBank/DDBJ databases">
        <authorList>
            <person name="Harkins D.M."/>
            <person name="Durkin A.S."/>
            <person name="Brinkac L.M."/>
            <person name="Haft D.H."/>
            <person name="Selengut J.D."/>
            <person name="Sanka R."/>
            <person name="DePew J."/>
            <person name="Purushe J."/>
            <person name="Picardeau M."/>
            <person name="Werts C."/>
            <person name="Goarant C."/>
            <person name="Vinetz J.M."/>
            <person name="Sutton G.G."/>
            <person name="Nierman W.C."/>
            <person name="Fouts D.E."/>
        </authorList>
    </citation>
    <scope>NUCLEOTIDE SEQUENCE [LARGE SCALE GENOMIC DNA]</scope>
    <source>
        <strain evidence="1 2">200701872</strain>
    </source>
</reference>
<dbReference type="BioCyc" id="LINT1193029:G11R4-3949-MONOMER"/>
<dbReference type="EMBL" id="AKWN02000435">
    <property type="protein sequence ID" value="EMP05457.1"/>
    <property type="molecule type" value="Genomic_DNA"/>
</dbReference>
<name>M6ZMQ3_LEPIR</name>
<evidence type="ECO:0000313" key="1">
    <source>
        <dbReference type="EMBL" id="EMP05457.1"/>
    </source>
</evidence>
<dbReference type="Pfam" id="PF13584">
    <property type="entry name" value="BatD"/>
    <property type="match status" value="1"/>
</dbReference>
<proteinExistence type="predicted"/>
<protein>
    <submittedName>
        <fullName evidence="1">Oxygen tolerance domain protein</fullName>
    </submittedName>
</protein>
<sequence>MNRFWTILFLFWIGSLSAEETKFYITRNTFPLGEESYAVFELDMNSRFLIPQKSYSNSDVSISYAGSEENTTIVNFQVFRKRLLKFRIQASKQGVFTLPTLSIEVNGKTFSPPPLKIQVLEKSKVAKRGRGTFFDRFFVLKKKPYPKTQI</sequence>
<comment type="caution">
    <text evidence="1">The sequence shown here is derived from an EMBL/GenBank/DDBJ whole genome shotgun (WGS) entry which is preliminary data.</text>
</comment>
<dbReference type="PANTHER" id="PTHR40940:SF2">
    <property type="entry name" value="BATD"/>
    <property type="match status" value="1"/>
</dbReference>
<evidence type="ECO:0000313" key="2">
    <source>
        <dbReference type="Proteomes" id="UP000012117"/>
    </source>
</evidence>
<organism evidence="1 2">
    <name type="scientific">Leptospira interrogans serovar Pyrogenes str. 200701872</name>
    <dbReference type="NCBI Taxonomy" id="1193029"/>
    <lineage>
        <taxon>Bacteria</taxon>
        <taxon>Pseudomonadati</taxon>
        <taxon>Spirochaetota</taxon>
        <taxon>Spirochaetia</taxon>
        <taxon>Leptospirales</taxon>
        <taxon>Leptospiraceae</taxon>
        <taxon>Leptospira</taxon>
    </lineage>
</organism>
<dbReference type="AlphaFoldDB" id="M6ZMQ3"/>